<dbReference type="Proteomes" id="UP000239757">
    <property type="component" value="Unassembled WGS sequence"/>
</dbReference>
<evidence type="ECO:0000256" key="3">
    <source>
        <dbReference type="ARBA" id="ARBA00022729"/>
    </source>
</evidence>
<dbReference type="OrthoDB" id="997635at2759"/>
<evidence type="ECO:0000313" key="9">
    <source>
        <dbReference type="Proteomes" id="UP000239757"/>
    </source>
</evidence>
<dbReference type="SUPFAM" id="SSF52058">
    <property type="entry name" value="L domain-like"/>
    <property type="match status" value="1"/>
</dbReference>
<organism evidence="8 9">
    <name type="scientific">Gossypium barbadense</name>
    <name type="common">Sea Island cotton</name>
    <name type="synonym">Hibiscus barbadensis</name>
    <dbReference type="NCBI Taxonomy" id="3634"/>
    <lineage>
        <taxon>Eukaryota</taxon>
        <taxon>Viridiplantae</taxon>
        <taxon>Streptophyta</taxon>
        <taxon>Embryophyta</taxon>
        <taxon>Tracheophyta</taxon>
        <taxon>Spermatophyta</taxon>
        <taxon>Magnoliopsida</taxon>
        <taxon>eudicotyledons</taxon>
        <taxon>Gunneridae</taxon>
        <taxon>Pentapetalae</taxon>
        <taxon>rosids</taxon>
        <taxon>malvids</taxon>
        <taxon>Malvales</taxon>
        <taxon>Malvaceae</taxon>
        <taxon>Malvoideae</taxon>
        <taxon>Gossypium</taxon>
    </lineage>
</organism>
<keyword evidence="5" id="KW-0472">Membrane</keyword>
<reference evidence="8 9" key="1">
    <citation type="submission" date="2015-01" db="EMBL/GenBank/DDBJ databases">
        <title>Genome of allotetraploid Gossypium barbadense reveals genomic plasticity and fiber elongation in cotton evolution.</title>
        <authorList>
            <person name="Chen X."/>
            <person name="Liu X."/>
            <person name="Zhao B."/>
            <person name="Zheng H."/>
            <person name="Hu Y."/>
            <person name="Lu G."/>
            <person name="Yang C."/>
            <person name="Chen J."/>
            <person name="Shan C."/>
            <person name="Zhang L."/>
            <person name="Zhou Y."/>
            <person name="Wang L."/>
            <person name="Guo W."/>
            <person name="Bai Y."/>
            <person name="Ruan J."/>
            <person name="Shangguan X."/>
            <person name="Mao Y."/>
            <person name="Jiang J."/>
            <person name="Zhu Y."/>
            <person name="Lei J."/>
            <person name="Kang H."/>
            <person name="Chen S."/>
            <person name="He X."/>
            <person name="Wang R."/>
            <person name="Wang Y."/>
            <person name="Chen J."/>
            <person name="Wang L."/>
            <person name="Yu S."/>
            <person name="Wang B."/>
            <person name="Wei J."/>
            <person name="Song S."/>
            <person name="Lu X."/>
            <person name="Gao Z."/>
            <person name="Gu W."/>
            <person name="Deng X."/>
            <person name="Ma D."/>
            <person name="Wang S."/>
            <person name="Liang W."/>
            <person name="Fang L."/>
            <person name="Cai C."/>
            <person name="Zhu X."/>
            <person name="Zhou B."/>
            <person name="Zhang Y."/>
            <person name="Chen Z."/>
            <person name="Xu S."/>
            <person name="Zhu R."/>
            <person name="Wang S."/>
            <person name="Zhang T."/>
            <person name="Zhao G."/>
        </authorList>
    </citation>
    <scope>NUCLEOTIDE SEQUENCE [LARGE SCALE GENOMIC DNA]</scope>
    <source>
        <strain evidence="9">cv. Xinhai21</strain>
        <tissue evidence="8">Leaf</tissue>
    </source>
</reference>
<dbReference type="Gene3D" id="3.80.10.10">
    <property type="entry name" value="Ribonuclease Inhibitor"/>
    <property type="match status" value="3"/>
</dbReference>
<evidence type="ECO:0000313" key="8">
    <source>
        <dbReference type="EMBL" id="PPR86559.1"/>
    </source>
</evidence>
<dbReference type="InterPro" id="IPR001611">
    <property type="entry name" value="Leu-rich_rpt"/>
</dbReference>
<sequence>MSKRSQTVVAGIEFERQLQLYYVFYPIRKADEMESNHGLLFLGWRQIPIEISCLTRLRFLYLDGINILTTGNEWCRGLSPMTKLQVLSMSYYYLSGPKHSSLSNLRSLSIISLDNSNLSGLVPPFFEEFPNLPSLSLGLYNVNGPMQLVYLDFSLNNFSGPVPSFSSFTNLTLLDLSDHMLSGFHHCGDLSFLKINSMAALVTFMLSLVTAFNLLLSSPSQITTFMGLSLRHRDVIDLSNNSEWANSSMPLSDERNCKCLEVLDIGNNKINDSFPCHLKNIAKSHVLVLRSNKFNCHIDCPRNNNVWPMLQVFDLASNNFSGKLHMTCLGTWDAMQPNSDKGQSELKHLINLDFGDDAKPVTIKGNKLELVKIPVNNFEGPIPEVIGKFEALDALNFSHNAFTGSIPTTFGNLRELGSYALVGPIPTSTQLQSFSEASFENNTGLCGPPLKTMCGLPPAKENSPSDSETGSIIH</sequence>
<keyword evidence="3" id="KW-0732">Signal</keyword>
<dbReference type="GO" id="GO:0016020">
    <property type="term" value="C:membrane"/>
    <property type="evidence" value="ECO:0007669"/>
    <property type="project" value="UniProtKB-SubCell"/>
</dbReference>
<dbReference type="PANTHER" id="PTHR48061:SF20">
    <property type="entry name" value="LEUCINE-RICH REPEAT RECEPTOR PROTEIN KINASE MSP1-LIKE"/>
    <property type="match status" value="1"/>
</dbReference>
<dbReference type="AlphaFoldDB" id="A0A2P5W660"/>
<keyword evidence="6" id="KW-0675">Receptor</keyword>
<evidence type="ECO:0000256" key="7">
    <source>
        <dbReference type="ARBA" id="ARBA00023180"/>
    </source>
</evidence>
<evidence type="ECO:0000256" key="1">
    <source>
        <dbReference type="ARBA" id="ARBA00004479"/>
    </source>
</evidence>
<evidence type="ECO:0000256" key="2">
    <source>
        <dbReference type="ARBA" id="ARBA00022692"/>
    </source>
</evidence>
<keyword evidence="7" id="KW-0325">Glycoprotein</keyword>
<evidence type="ECO:0000256" key="4">
    <source>
        <dbReference type="ARBA" id="ARBA00022989"/>
    </source>
</evidence>
<dbReference type="InterPro" id="IPR046956">
    <property type="entry name" value="RLP23-like"/>
</dbReference>
<evidence type="ECO:0008006" key="10">
    <source>
        <dbReference type="Google" id="ProtNLM"/>
    </source>
</evidence>
<evidence type="ECO:0000256" key="5">
    <source>
        <dbReference type="ARBA" id="ARBA00023136"/>
    </source>
</evidence>
<dbReference type="PANTHER" id="PTHR48061">
    <property type="entry name" value="LEUCINE-RICH REPEAT RECEPTOR PROTEIN KINASE EMS1-LIKE-RELATED"/>
    <property type="match status" value="1"/>
</dbReference>
<keyword evidence="2" id="KW-0812">Transmembrane</keyword>
<evidence type="ECO:0000256" key="6">
    <source>
        <dbReference type="ARBA" id="ARBA00023170"/>
    </source>
</evidence>
<dbReference type="InterPro" id="IPR032675">
    <property type="entry name" value="LRR_dom_sf"/>
</dbReference>
<proteinExistence type="predicted"/>
<dbReference type="Pfam" id="PF00560">
    <property type="entry name" value="LRR_1"/>
    <property type="match status" value="2"/>
</dbReference>
<dbReference type="EMBL" id="KZ668944">
    <property type="protein sequence ID" value="PPR86559.1"/>
    <property type="molecule type" value="Genomic_DNA"/>
</dbReference>
<protein>
    <recommendedName>
        <fullName evidence="10">Leucine-rich repeat-containing N-terminal plant-type domain-containing protein</fullName>
    </recommendedName>
</protein>
<name>A0A2P5W660_GOSBA</name>
<accession>A0A2P5W660</accession>
<comment type="subcellular location">
    <subcellularLocation>
        <location evidence="1">Membrane</location>
        <topology evidence="1">Single-pass type I membrane protein</topology>
    </subcellularLocation>
</comment>
<gene>
    <name evidence="8" type="ORF">GOBAR_AA34138</name>
</gene>
<keyword evidence="4" id="KW-1133">Transmembrane helix</keyword>